<comment type="caution">
    <text evidence="1">The sequence shown here is derived from an EMBL/GenBank/DDBJ whole genome shotgun (WGS) entry which is preliminary data.</text>
</comment>
<dbReference type="EMBL" id="CAKKLH010000034">
    <property type="protein sequence ID" value="CAH0100200.1"/>
    <property type="molecule type" value="Genomic_DNA"/>
</dbReference>
<protein>
    <submittedName>
        <fullName evidence="1">Uncharacterized protein</fullName>
    </submittedName>
</protein>
<proteinExistence type="predicted"/>
<name>A0A8J2RD51_9CRUS</name>
<reference evidence="1" key="1">
    <citation type="submission" date="2021-11" db="EMBL/GenBank/DDBJ databases">
        <authorList>
            <person name="Schell T."/>
        </authorList>
    </citation>
    <scope>NUCLEOTIDE SEQUENCE</scope>
    <source>
        <strain evidence="1">M5</strain>
    </source>
</reference>
<keyword evidence="2" id="KW-1185">Reference proteome</keyword>
<gene>
    <name evidence="1" type="ORF">DGAL_LOCUS2391</name>
</gene>
<accession>A0A8J2RD51</accession>
<dbReference type="Proteomes" id="UP000789390">
    <property type="component" value="Unassembled WGS sequence"/>
</dbReference>
<evidence type="ECO:0000313" key="2">
    <source>
        <dbReference type="Proteomes" id="UP000789390"/>
    </source>
</evidence>
<organism evidence="1 2">
    <name type="scientific">Daphnia galeata</name>
    <dbReference type="NCBI Taxonomy" id="27404"/>
    <lineage>
        <taxon>Eukaryota</taxon>
        <taxon>Metazoa</taxon>
        <taxon>Ecdysozoa</taxon>
        <taxon>Arthropoda</taxon>
        <taxon>Crustacea</taxon>
        <taxon>Branchiopoda</taxon>
        <taxon>Diplostraca</taxon>
        <taxon>Cladocera</taxon>
        <taxon>Anomopoda</taxon>
        <taxon>Daphniidae</taxon>
        <taxon>Daphnia</taxon>
    </lineage>
</organism>
<sequence>MSLEIILLKYSMGYAERSILNFFQDFRALYESESQSLAHACRCSLTCGTASLASILITEECSPQPHKSVPLKAKPLEVLINTRVNTTVPLF</sequence>
<evidence type="ECO:0000313" key="1">
    <source>
        <dbReference type="EMBL" id="CAH0100200.1"/>
    </source>
</evidence>
<dbReference type="AlphaFoldDB" id="A0A8J2RD51"/>